<keyword evidence="3" id="KW-1185">Reference proteome</keyword>
<proteinExistence type="predicted"/>
<accession>A0ABT7YIR4</accession>
<dbReference type="InterPro" id="IPR014710">
    <property type="entry name" value="RmlC-like_jellyroll"/>
</dbReference>
<dbReference type="InterPro" id="IPR013096">
    <property type="entry name" value="Cupin_2"/>
</dbReference>
<dbReference type="EMBL" id="JAUEMJ010000001">
    <property type="protein sequence ID" value="MDN3238521.1"/>
    <property type="molecule type" value="Genomic_DNA"/>
</dbReference>
<comment type="caution">
    <text evidence="2">The sequence shown here is derived from an EMBL/GenBank/DDBJ whole genome shotgun (WGS) entry which is preliminary data.</text>
</comment>
<organism evidence="2 3">
    <name type="scientific">Glycomyces tritici</name>
    <dbReference type="NCBI Taxonomy" id="2665176"/>
    <lineage>
        <taxon>Bacteria</taxon>
        <taxon>Bacillati</taxon>
        <taxon>Actinomycetota</taxon>
        <taxon>Actinomycetes</taxon>
        <taxon>Glycomycetales</taxon>
        <taxon>Glycomycetaceae</taxon>
        <taxon>Glycomyces</taxon>
    </lineage>
</organism>
<dbReference type="InterPro" id="IPR053146">
    <property type="entry name" value="QDO-like"/>
</dbReference>
<dbReference type="Proteomes" id="UP001171902">
    <property type="component" value="Unassembled WGS sequence"/>
</dbReference>
<dbReference type="InterPro" id="IPR011051">
    <property type="entry name" value="RmlC_Cupin_sf"/>
</dbReference>
<dbReference type="SUPFAM" id="SSF51182">
    <property type="entry name" value="RmlC-like cupins"/>
    <property type="match status" value="1"/>
</dbReference>
<evidence type="ECO:0000313" key="3">
    <source>
        <dbReference type="Proteomes" id="UP001171902"/>
    </source>
</evidence>
<dbReference type="PANTHER" id="PTHR36440">
    <property type="entry name" value="PUTATIVE (AFU_ORTHOLOGUE AFUA_8G07350)-RELATED"/>
    <property type="match status" value="1"/>
</dbReference>
<evidence type="ECO:0000313" key="2">
    <source>
        <dbReference type="EMBL" id="MDN3238521.1"/>
    </source>
</evidence>
<dbReference type="RefSeq" id="WP_289954411.1">
    <property type="nucleotide sequence ID" value="NZ_JAUEMJ010000001.1"/>
</dbReference>
<sequence length="164" mass="17214">MSTTVPAPVIARAATAERLAHAQQSVMTLLADSSQTGGALSVHRSTFPNGGDGAPSHFHTGTSESLFVISGRLQVLTGDEVIVLEAGDFITIPAGLPHAFGAAAGHDADVLAVFTPAADRFDYYRLLERVVAGEADPKEIPASGERFDNHYVASEAWQQARSGE</sequence>
<name>A0ABT7YIR4_9ACTN</name>
<dbReference type="PANTHER" id="PTHR36440:SF1">
    <property type="entry name" value="PUTATIVE (AFU_ORTHOLOGUE AFUA_8G07350)-RELATED"/>
    <property type="match status" value="1"/>
</dbReference>
<reference evidence="2" key="1">
    <citation type="submission" date="2023-06" db="EMBL/GenBank/DDBJ databases">
        <title>Gycomyces niveus sp.nov., a novel actinomycete isolated from soil in Shouguang.</title>
        <authorList>
            <person name="Yang X."/>
            <person name="Zhao J."/>
        </authorList>
    </citation>
    <scope>NUCLEOTIDE SEQUENCE</scope>
    <source>
        <strain evidence="2">NEAU C2</strain>
    </source>
</reference>
<evidence type="ECO:0000259" key="1">
    <source>
        <dbReference type="Pfam" id="PF07883"/>
    </source>
</evidence>
<dbReference type="Gene3D" id="2.60.120.10">
    <property type="entry name" value="Jelly Rolls"/>
    <property type="match status" value="1"/>
</dbReference>
<feature type="domain" description="Cupin type-2" evidence="1">
    <location>
        <begin position="45"/>
        <end position="114"/>
    </location>
</feature>
<gene>
    <name evidence="2" type="ORF">QWI33_02190</name>
</gene>
<dbReference type="Pfam" id="PF07883">
    <property type="entry name" value="Cupin_2"/>
    <property type="match status" value="1"/>
</dbReference>
<protein>
    <submittedName>
        <fullName evidence="2">Cupin domain-containing protein</fullName>
    </submittedName>
</protein>